<sequence length="232" mass="27407">MFSNWDIFLNYKNFTINQEIKNKLNLYYQILIEENQKYNLTRITELSEVFEKHFLDSLLFVEQFQIIDQKIADIGTGPGFPGVVLKIFFPNIKLTLIESNNKKVNFLKYLVKRLNLNNVEILNKRAEELTNDYKEQFDIVISRAVAYLDIILELGVQLVKVNGSFILLKGPKAYQEIKDLKNKDQKMNLKLINIQELEDTGFGTRINLFYKKIDHTNNLYPRKYQQILKESK</sequence>
<comment type="function">
    <text evidence="6">Specifically methylates the N7 position of a guanine in 16S rRNA.</text>
</comment>
<evidence type="ECO:0000256" key="4">
    <source>
        <dbReference type="ARBA" id="ARBA00022679"/>
    </source>
</evidence>
<name>A0A2T4IAW2_9MOLU</name>
<evidence type="ECO:0000313" key="8">
    <source>
        <dbReference type="Proteomes" id="UP000241093"/>
    </source>
</evidence>
<reference evidence="7 8" key="1">
    <citation type="submission" date="2015-04" db="EMBL/GenBank/DDBJ databases">
        <title>Genome sequence of Mycoplasma leachii strain 06049.</title>
        <authorList>
            <person name="Sirand-Pugnet P."/>
            <person name="Breton M."/>
            <person name="Dordet-Frisoni E."/>
            <person name="Baranowski E."/>
            <person name="Barre A."/>
            <person name="Couture C."/>
            <person name="Dupuy V."/>
            <person name="Gaurivaud P."/>
            <person name="Jacob D."/>
            <person name="Lemaitre C."/>
            <person name="Manso-Silvan L."/>
            <person name="Nikolski M."/>
            <person name="Nouvel L.-X."/>
            <person name="Poumarat F."/>
            <person name="Tardy F."/>
            <person name="Thebault P."/>
            <person name="Theil S."/>
            <person name="Citti C."/>
            <person name="Thiaucourt F."/>
            <person name="Blanchard A."/>
        </authorList>
    </citation>
    <scope>NUCLEOTIDE SEQUENCE [LARGE SCALE GENOMIC DNA]</scope>
    <source>
        <strain evidence="7 8">06049</strain>
    </source>
</reference>
<evidence type="ECO:0000256" key="2">
    <source>
        <dbReference type="ARBA" id="ARBA00022552"/>
    </source>
</evidence>
<keyword evidence="3 6" id="KW-0489">Methyltransferase</keyword>
<dbReference type="NCBIfam" id="TIGR00138">
    <property type="entry name" value="rsmG_gidB"/>
    <property type="match status" value="1"/>
</dbReference>
<keyword evidence="2 6" id="KW-0698">rRNA processing</keyword>
<organism evidence="7 8">
    <name type="scientific">Mycoplasma leachii 06049</name>
    <dbReference type="NCBI Taxonomy" id="1188244"/>
    <lineage>
        <taxon>Bacteria</taxon>
        <taxon>Bacillati</taxon>
        <taxon>Mycoplasmatota</taxon>
        <taxon>Mollicutes</taxon>
        <taxon>Mycoplasmataceae</taxon>
        <taxon>Mycoplasma</taxon>
    </lineage>
</organism>
<feature type="binding site" evidence="6">
    <location>
        <begin position="126"/>
        <end position="127"/>
    </location>
    <ligand>
        <name>S-adenosyl-L-methionine</name>
        <dbReference type="ChEBI" id="CHEBI:59789"/>
    </ligand>
</feature>
<dbReference type="EMBL" id="LAUU01000002">
    <property type="protein sequence ID" value="PTD31832.1"/>
    <property type="molecule type" value="Genomic_DNA"/>
</dbReference>
<comment type="similarity">
    <text evidence="6">Belongs to the methyltransferase superfamily. RNA methyltransferase RsmG family.</text>
</comment>
<feature type="binding site" evidence="6">
    <location>
        <position position="143"/>
    </location>
    <ligand>
        <name>S-adenosyl-L-methionine</name>
        <dbReference type="ChEBI" id="CHEBI:59789"/>
    </ligand>
</feature>
<gene>
    <name evidence="6 7" type="primary">rsmG</name>
    <name evidence="7" type="ORF">MLEAa_0470</name>
</gene>
<dbReference type="HAMAP" id="MF_00074">
    <property type="entry name" value="16SrRNA_methyltr_G"/>
    <property type="match status" value="1"/>
</dbReference>
<dbReference type="AlphaFoldDB" id="A0A2T4IAW2"/>
<comment type="caution">
    <text evidence="7">The sequence shown here is derived from an EMBL/GenBank/DDBJ whole genome shotgun (WGS) entry which is preliminary data.</text>
</comment>
<dbReference type="SUPFAM" id="SSF53335">
    <property type="entry name" value="S-adenosyl-L-methionine-dependent methyltransferases"/>
    <property type="match status" value="1"/>
</dbReference>
<dbReference type="InterPro" id="IPR003682">
    <property type="entry name" value="rRNA_ssu_MeTfrase_G"/>
</dbReference>
<comment type="caution">
    <text evidence="6">Lacks conserved residue(s) required for the propagation of feature annotation.</text>
</comment>
<protein>
    <recommendedName>
        <fullName evidence="6">Ribosomal RNA small subunit methyltransferase G</fullName>
        <ecNumber evidence="6">2.1.1.-</ecNumber>
    </recommendedName>
    <alternativeName>
        <fullName evidence="6">16S rRNA 7-methylguanosine methyltransferase</fullName>
        <shortName evidence="6">16S rRNA m7G methyltransferase</shortName>
    </alternativeName>
</protein>
<feature type="binding site" evidence="6">
    <location>
        <position position="80"/>
    </location>
    <ligand>
        <name>S-adenosyl-L-methionine</name>
        <dbReference type="ChEBI" id="CHEBI:59789"/>
    </ligand>
</feature>
<evidence type="ECO:0000313" key="7">
    <source>
        <dbReference type="EMBL" id="PTD31832.1"/>
    </source>
</evidence>
<keyword evidence="5 6" id="KW-0949">S-adenosyl-L-methionine</keyword>
<proteinExistence type="inferred from homology"/>
<dbReference type="EC" id="2.1.1.-" evidence="6"/>
<keyword evidence="4 6" id="KW-0808">Transferase</keyword>
<evidence type="ECO:0000256" key="3">
    <source>
        <dbReference type="ARBA" id="ARBA00022603"/>
    </source>
</evidence>
<dbReference type="Proteomes" id="UP000241093">
    <property type="component" value="Unassembled WGS sequence"/>
</dbReference>
<dbReference type="Gene3D" id="3.40.50.150">
    <property type="entry name" value="Vaccinia Virus protein VP39"/>
    <property type="match status" value="1"/>
</dbReference>
<comment type="subcellular location">
    <subcellularLocation>
        <location evidence="6">Cytoplasm</location>
    </subcellularLocation>
</comment>
<evidence type="ECO:0000256" key="5">
    <source>
        <dbReference type="ARBA" id="ARBA00022691"/>
    </source>
</evidence>
<dbReference type="CDD" id="cd02440">
    <property type="entry name" value="AdoMet_MTases"/>
    <property type="match status" value="1"/>
</dbReference>
<dbReference type="PANTHER" id="PTHR31760:SF0">
    <property type="entry name" value="S-ADENOSYL-L-METHIONINE-DEPENDENT METHYLTRANSFERASES SUPERFAMILY PROTEIN"/>
    <property type="match status" value="1"/>
</dbReference>
<keyword evidence="1 6" id="KW-0963">Cytoplasm</keyword>
<evidence type="ECO:0000256" key="1">
    <source>
        <dbReference type="ARBA" id="ARBA00022490"/>
    </source>
</evidence>
<dbReference type="PANTHER" id="PTHR31760">
    <property type="entry name" value="S-ADENOSYL-L-METHIONINE-DEPENDENT METHYLTRANSFERASES SUPERFAMILY PROTEIN"/>
    <property type="match status" value="1"/>
</dbReference>
<dbReference type="RefSeq" id="WP_107669338.1">
    <property type="nucleotide sequence ID" value="NZ_LAUU01000002.1"/>
</dbReference>
<dbReference type="PIRSF" id="PIRSF003078">
    <property type="entry name" value="GidB"/>
    <property type="match status" value="1"/>
</dbReference>
<dbReference type="InterPro" id="IPR029063">
    <property type="entry name" value="SAM-dependent_MTases_sf"/>
</dbReference>
<dbReference type="FunFam" id="3.40.50.150:FF:000041">
    <property type="entry name" value="Ribosomal RNA small subunit methyltransferase G"/>
    <property type="match status" value="1"/>
</dbReference>
<dbReference type="GO" id="GO:0070043">
    <property type="term" value="F:rRNA (guanine-N7-)-methyltransferase activity"/>
    <property type="evidence" value="ECO:0007669"/>
    <property type="project" value="UniProtKB-UniRule"/>
</dbReference>
<dbReference type="Pfam" id="PF02527">
    <property type="entry name" value="GidB"/>
    <property type="match status" value="1"/>
</dbReference>
<dbReference type="GO" id="GO:0005829">
    <property type="term" value="C:cytosol"/>
    <property type="evidence" value="ECO:0007669"/>
    <property type="project" value="TreeGrafter"/>
</dbReference>
<evidence type="ECO:0000256" key="6">
    <source>
        <dbReference type="HAMAP-Rule" id="MF_00074"/>
    </source>
</evidence>
<feature type="binding site" evidence="6">
    <location>
        <position position="75"/>
    </location>
    <ligand>
        <name>S-adenosyl-L-methionine</name>
        <dbReference type="ChEBI" id="CHEBI:59789"/>
    </ligand>
</feature>
<accession>A0A2T4IAW2</accession>